<reference evidence="1 2" key="1">
    <citation type="submission" date="2019-09" db="EMBL/GenBank/DDBJ databases">
        <title>Ecophysiology of the spiral-shaped methanotroph Methylospira mobilis as revealed by the complete genome sequence.</title>
        <authorList>
            <person name="Oshkin I.Y."/>
            <person name="Dedysh S.N."/>
            <person name="Miroshnikov K."/>
            <person name="Danilova O.V."/>
            <person name="Hakobyan A."/>
            <person name="Liesack W."/>
        </authorList>
    </citation>
    <scope>NUCLEOTIDE SEQUENCE [LARGE SCALE GENOMIC DNA]</scope>
    <source>
        <strain evidence="1 2">Shm1</strain>
    </source>
</reference>
<name>A0A5Q0BL93_9GAMM</name>
<keyword evidence="2" id="KW-1185">Reference proteome</keyword>
<dbReference type="SUPFAM" id="SSF56784">
    <property type="entry name" value="HAD-like"/>
    <property type="match status" value="1"/>
</dbReference>
<keyword evidence="1" id="KW-0378">Hydrolase</keyword>
<dbReference type="InterPro" id="IPR050155">
    <property type="entry name" value="HAD-like_hydrolase_sf"/>
</dbReference>
<accession>A0A5Q0BL93</accession>
<gene>
    <name evidence="1" type="ORF">F6R98_07775</name>
</gene>
<dbReference type="GO" id="GO:0008967">
    <property type="term" value="F:phosphoglycolate phosphatase activity"/>
    <property type="evidence" value="ECO:0007669"/>
    <property type="project" value="TreeGrafter"/>
</dbReference>
<dbReference type="FunCoup" id="A0A5Q0BL93">
    <property type="interactions" value="108"/>
</dbReference>
<dbReference type="EMBL" id="CP044205">
    <property type="protein sequence ID" value="QFY42536.1"/>
    <property type="molecule type" value="Genomic_DNA"/>
</dbReference>
<dbReference type="Pfam" id="PF00702">
    <property type="entry name" value="Hydrolase"/>
    <property type="match status" value="1"/>
</dbReference>
<dbReference type="CDD" id="cd07505">
    <property type="entry name" value="HAD_BPGM-like"/>
    <property type="match status" value="1"/>
</dbReference>
<dbReference type="NCBIfam" id="NF011564">
    <property type="entry name" value="PRK14988.1"/>
    <property type="match status" value="1"/>
</dbReference>
<evidence type="ECO:0000313" key="2">
    <source>
        <dbReference type="Proteomes" id="UP000325755"/>
    </source>
</evidence>
<dbReference type="PANTHER" id="PTHR43434:SF3">
    <property type="entry name" value="GMP_IMP NUCLEOTIDASE YRFG"/>
    <property type="match status" value="1"/>
</dbReference>
<dbReference type="GO" id="GO:0005829">
    <property type="term" value="C:cytosol"/>
    <property type="evidence" value="ECO:0007669"/>
    <property type="project" value="TreeGrafter"/>
</dbReference>
<dbReference type="SFLD" id="SFLDS00003">
    <property type="entry name" value="Haloacid_Dehalogenase"/>
    <property type="match status" value="1"/>
</dbReference>
<dbReference type="InterPro" id="IPR036412">
    <property type="entry name" value="HAD-like_sf"/>
</dbReference>
<dbReference type="KEGG" id="mmob:F6R98_07775"/>
<evidence type="ECO:0000313" key="1">
    <source>
        <dbReference type="EMBL" id="QFY42536.1"/>
    </source>
</evidence>
<protein>
    <submittedName>
        <fullName evidence="1">GMP/IMP nucleotidase</fullName>
        <ecNumber evidence="1">3.1.3.5</ecNumber>
    </submittedName>
</protein>
<dbReference type="Gene3D" id="3.40.50.1000">
    <property type="entry name" value="HAD superfamily/HAD-like"/>
    <property type="match status" value="1"/>
</dbReference>
<proteinExistence type="predicted"/>
<dbReference type="OrthoDB" id="9773910at2"/>
<sequence length="219" mass="25825">MINWNQIDSVFLDMDGTLLDLNFDNQFWKKRLPQRYAERHGLDFESALEVLRPRFKELEGQLEWYCLDYWSEQLAVDVPALKRELAELIEVLPYVVDFLSAVKAQKKRLVLVTNAHPKSFELKMEKTKLRHWFDQIVIAHELGLPKENPQFWERLNTMEPFQPERALMVDDSLSVLRSARHAGIHTLAISLHDTQQPARIITEFPAIRDFREIMPDLTN</sequence>
<dbReference type="AlphaFoldDB" id="A0A5Q0BL93"/>
<dbReference type="PANTHER" id="PTHR43434">
    <property type="entry name" value="PHOSPHOGLYCOLATE PHOSPHATASE"/>
    <property type="match status" value="1"/>
</dbReference>
<dbReference type="GO" id="GO:0006281">
    <property type="term" value="P:DNA repair"/>
    <property type="evidence" value="ECO:0007669"/>
    <property type="project" value="TreeGrafter"/>
</dbReference>
<dbReference type="GO" id="GO:0008253">
    <property type="term" value="F:5'-nucleotidase activity"/>
    <property type="evidence" value="ECO:0007669"/>
    <property type="project" value="UniProtKB-EC"/>
</dbReference>
<dbReference type="NCBIfam" id="TIGR01509">
    <property type="entry name" value="HAD-SF-IA-v3"/>
    <property type="match status" value="1"/>
</dbReference>
<organism evidence="1 2">
    <name type="scientific">Candidatus Methylospira mobilis</name>
    <dbReference type="NCBI Taxonomy" id="1808979"/>
    <lineage>
        <taxon>Bacteria</taxon>
        <taxon>Pseudomonadati</taxon>
        <taxon>Pseudomonadota</taxon>
        <taxon>Gammaproteobacteria</taxon>
        <taxon>Methylococcales</taxon>
        <taxon>Methylococcaceae</taxon>
        <taxon>Candidatus Methylospira</taxon>
    </lineage>
</organism>
<dbReference type="SFLD" id="SFLDG01129">
    <property type="entry name" value="C1.5:_HAD__Beta-PGM__Phosphata"/>
    <property type="match status" value="1"/>
</dbReference>
<dbReference type="Proteomes" id="UP000325755">
    <property type="component" value="Chromosome"/>
</dbReference>
<dbReference type="EC" id="3.1.3.5" evidence="1"/>
<dbReference type="InParanoid" id="A0A5Q0BL93"/>
<dbReference type="RefSeq" id="WP_153248532.1">
    <property type="nucleotide sequence ID" value="NZ_CP044205.1"/>
</dbReference>
<dbReference type="InterPro" id="IPR006439">
    <property type="entry name" value="HAD-SF_hydro_IA"/>
</dbReference>
<dbReference type="InterPro" id="IPR023214">
    <property type="entry name" value="HAD_sf"/>
</dbReference>